<dbReference type="GO" id="GO:0004439">
    <property type="term" value="F:phosphatidylinositol-4,5-bisphosphate 5-phosphatase activity"/>
    <property type="evidence" value="ECO:0007669"/>
    <property type="project" value="TreeGrafter"/>
</dbReference>
<dbReference type="EMBL" id="KV722406">
    <property type="protein sequence ID" value="OCH90353.1"/>
    <property type="molecule type" value="Genomic_DNA"/>
</dbReference>
<dbReference type="PANTHER" id="PTHR11200:SF275">
    <property type="entry name" value="LD06095P"/>
    <property type="match status" value="1"/>
</dbReference>
<evidence type="ECO:0000313" key="4">
    <source>
        <dbReference type="Proteomes" id="UP000250043"/>
    </source>
</evidence>
<organism evidence="3 4">
    <name type="scientific">Obba rivulosa</name>
    <dbReference type="NCBI Taxonomy" id="1052685"/>
    <lineage>
        <taxon>Eukaryota</taxon>
        <taxon>Fungi</taxon>
        <taxon>Dikarya</taxon>
        <taxon>Basidiomycota</taxon>
        <taxon>Agaricomycotina</taxon>
        <taxon>Agaricomycetes</taxon>
        <taxon>Polyporales</taxon>
        <taxon>Gelatoporiaceae</taxon>
        <taxon>Obba</taxon>
    </lineage>
</organism>
<dbReference type="AlphaFoldDB" id="A0A8E2AU17"/>
<feature type="compositionally biased region" description="Low complexity" evidence="1">
    <location>
        <begin position="404"/>
        <end position="416"/>
    </location>
</feature>
<feature type="compositionally biased region" description="Basic and acidic residues" evidence="1">
    <location>
        <begin position="27"/>
        <end position="68"/>
    </location>
</feature>
<dbReference type="Pfam" id="PF22669">
    <property type="entry name" value="Exo_endo_phos2"/>
    <property type="match status" value="2"/>
</dbReference>
<reference evidence="3 4" key="1">
    <citation type="submission" date="2016-07" db="EMBL/GenBank/DDBJ databases">
        <title>Draft genome of the white-rot fungus Obba rivulosa 3A-2.</title>
        <authorList>
            <consortium name="DOE Joint Genome Institute"/>
            <person name="Miettinen O."/>
            <person name="Riley R."/>
            <person name="Acob R."/>
            <person name="Barry K."/>
            <person name="Cullen D."/>
            <person name="De Vries R."/>
            <person name="Hainaut M."/>
            <person name="Hatakka A."/>
            <person name="Henrissat B."/>
            <person name="Hilden K."/>
            <person name="Kuo R."/>
            <person name="Labutti K."/>
            <person name="Lipzen A."/>
            <person name="Makela M.R."/>
            <person name="Sandor L."/>
            <person name="Spatafora J.W."/>
            <person name="Grigoriev I.V."/>
            <person name="Hibbett D.S."/>
        </authorList>
    </citation>
    <scope>NUCLEOTIDE SEQUENCE [LARGE SCALE GENOMIC DNA]</scope>
    <source>
        <strain evidence="3 4">3A-2</strain>
    </source>
</reference>
<feature type="region of interest" description="Disordered" evidence="1">
    <location>
        <begin position="378"/>
        <end position="416"/>
    </location>
</feature>
<dbReference type="Proteomes" id="UP000250043">
    <property type="component" value="Unassembled WGS sequence"/>
</dbReference>
<feature type="region of interest" description="Disordered" evidence="1">
    <location>
        <begin position="643"/>
        <end position="746"/>
    </location>
</feature>
<dbReference type="InterPro" id="IPR000300">
    <property type="entry name" value="IPPc"/>
</dbReference>
<dbReference type="InterPro" id="IPR046985">
    <property type="entry name" value="IP5"/>
</dbReference>
<dbReference type="GO" id="GO:0046856">
    <property type="term" value="P:phosphatidylinositol dephosphorylation"/>
    <property type="evidence" value="ECO:0007669"/>
    <property type="project" value="InterPro"/>
</dbReference>
<evidence type="ECO:0000313" key="3">
    <source>
        <dbReference type="EMBL" id="OCH90353.1"/>
    </source>
</evidence>
<dbReference type="InterPro" id="IPR036691">
    <property type="entry name" value="Endo/exonu/phosph_ase_sf"/>
</dbReference>
<keyword evidence="4" id="KW-1185">Reference proteome</keyword>
<accession>A0A8E2AU17</accession>
<feature type="region of interest" description="Disordered" evidence="1">
    <location>
        <begin position="492"/>
        <end position="570"/>
    </location>
</feature>
<protein>
    <submittedName>
        <fullName evidence="3">DNase I-like protein</fullName>
    </submittedName>
</protein>
<dbReference type="Gene3D" id="3.60.10.10">
    <property type="entry name" value="Endonuclease/exonuclease/phosphatase"/>
    <property type="match status" value="2"/>
</dbReference>
<feature type="compositionally biased region" description="Basic and acidic residues" evidence="1">
    <location>
        <begin position="75"/>
        <end position="89"/>
    </location>
</feature>
<dbReference type="SUPFAM" id="SSF56219">
    <property type="entry name" value="DNase I-like"/>
    <property type="match status" value="1"/>
</dbReference>
<feature type="region of interest" description="Disordered" evidence="1">
    <location>
        <begin position="19"/>
        <end position="98"/>
    </location>
</feature>
<dbReference type="PANTHER" id="PTHR11200">
    <property type="entry name" value="INOSITOL 5-PHOSPHATASE"/>
    <property type="match status" value="1"/>
</dbReference>
<dbReference type="SMART" id="SM00128">
    <property type="entry name" value="IPPc"/>
    <property type="match status" value="1"/>
</dbReference>
<gene>
    <name evidence="3" type="ORF">OBBRIDRAFT_793442</name>
</gene>
<name>A0A8E2AU17_9APHY</name>
<feature type="compositionally biased region" description="Polar residues" evidence="1">
    <location>
        <begin position="524"/>
        <end position="533"/>
    </location>
</feature>
<feature type="domain" description="Inositol polyphosphate-related phosphatase" evidence="2">
    <location>
        <begin position="118"/>
        <end position="421"/>
    </location>
</feature>
<dbReference type="OrthoDB" id="405996at2759"/>
<evidence type="ECO:0000259" key="2">
    <source>
        <dbReference type="SMART" id="SM00128"/>
    </source>
</evidence>
<sequence>MPECLRLVDMTASVCLGIPRALGAGFKLKDKDKDKSKDREKDDDKENRDLDSNDPDRPRSQQRERPNSQDELEKDPEKTRSDQPVRKLDPDDDQNGKYPEYESQALLTRSNTTHHAAPGWSSILEDWYCGPQPKLQAPSLALTSASAAKANLDVPIPITPGEIEPRAPTIGPYELLVKERMMGLYLAVFINRDIKHLVRGTSRSAVTTGLIGGRVGNKGGVGVSLNINGTTLLFVNAHLAAHEGKVQNRLFDLNKIKTELAVDDFLPSDDPRVMAEDITDKFDFAFILGDLNFRLDITRLHADWLIARKEYAQALAFDQLRNLMASGEAFNGFQEAAITFPPTFKYDVLKRSKTRRSRRYSSKPASMRLQHDKLLTEVGEEQSQQCAEKQAAQENRDAEEGATDDAASVVSSVRTSRTSNNSRYTFNFEDDDDDTTVLSSTRVRASTGMINHKLWAAAAAHKAKARWHSIVSGSSPGKVQDKVQEKLTKWKVNLSRPTTPAPDGKFPSRPPITPLVPRHRDQDASTIAYSNNSHDPDLQSVKARPSSSRSVNPDEMGVGNIDPEEKGVYDSSHKQRVPSWCDRILWKTTLEPDSDCDDEQDHPSALLPRTRIGQLLHALRPLSLRSRRDSSASATSSIYTNLSHVAPADSTPASPRASRDDSSLPSQQHAHALRVSRKLNASRSHESLRAQERPLPLRMYTDSEDALRNVRRPRLASSAPFTHSKTMPTPPPSLPLPTLQHDSPLDPALNDSPIMASAQSGISSRWFGFLPFLNRDAHVPSTDLPPTPDPEIEYEVPRPQRGDVICLSYNTLDDRSMVRLEGRSDHRPVIGSYALYI</sequence>
<proteinExistence type="predicted"/>
<evidence type="ECO:0000256" key="1">
    <source>
        <dbReference type="SAM" id="MobiDB-lite"/>
    </source>
</evidence>
<feature type="compositionally biased region" description="Basic and acidic residues" evidence="1">
    <location>
        <begin position="683"/>
        <end position="692"/>
    </location>
</feature>